<protein>
    <recommendedName>
        <fullName evidence="1">CYRIA/CYRIB Rac1 binding domain-containing protein</fullName>
    </recommendedName>
</protein>
<dbReference type="Gramene" id="Pp3c21_8020V3.1">
    <property type="protein sequence ID" value="Pp3c21_8020V3.1"/>
    <property type="gene ID" value="Pp3c21_8020"/>
</dbReference>
<dbReference type="GO" id="GO:0006417">
    <property type="term" value="P:regulation of translation"/>
    <property type="evidence" value="ECO:0000318"/>
    <property type="project" value="GO_Central"/>
</dbReference>
<dbReference type="Gramene" id="Pp3c21_8020V3.2">
    <property type="protein sequence ID" value="Pp3c21_8020V3.2"/>
    <property type="gene ID" value="Pp3c21_8020"/>
</dbReference>
<dbReference type="STRING" id="3218.A0A2K1IR40"/>
<reference evidence="2 4" key="1">
    <citation type="journal article" date="2008" name="Science">
        <title>The Physcomitrella genome reveals evolutionary insights into the conquest of land by plants.</title>
        <authorList>
            <person name="Rensing S."/>
            <person name="Lang D."/>
            <person name="Zimmer A."/>
            <person name="Terry A."/>
            <person name="Salamov A."/>
            <person name="Shapiro H."/>
            <person name="Nishiyama T."/>
            <person name="Perroud P.-F."/>
            <person name="Lindquist E."/>
            <person name="Kamisugi Y."/>
            <person name="Tanahashi T."/>
            <person name="Sakakibara K."/>
            <person name="Fujita T."/>
            <person name="Oishi K."/>
            <person name="Shin-I T."/>
            <person name="Kuroki Y."/>
            <person name="Toyoda A."/>
            <person name="Suzuki Y."/>
            <person name="Hashimoto A."/>
            <person name="Yamaguchi K."/>
            <person name="Sugano A."/>
            <person name="Kohara Y."/>
            <person name="Fujiyama A."/>
            <person name="Anterola A."/>
            <person name="Aoki S."/>
            <person name="Ashton N."/>
            <person name="Barbazuk W.B."/>
            <person name="Barker E."/>
            <person name="Bennetzen J."/>
            <person name="Bezanilla M."/>
            <person name="Blankenship R."/>
            <person name="Cho S.H."/>
            <person name="Dutcher S."/>
            <person name="Estelle M."/>
            <person name="Fawcett J.A."/>
            <person name="Gundlach H."/>
            <person name="Hanada K."/>
            <person name="Heyl A."/>
            <person name="Hicks K.A."/>
            <person name="Hugh J."/>
            <person name="Lohr M."/>
            <person name="Mayer K."/>
            <person name="Melkozernov A."/>
            <person name="Murata T."/>
            <person name="Nelson D."/>
            <person name="Pils B."/>
            <person name="Prigge M."/>
            <person name="Reiss B."/>
            <person name="Renner T."/>
            <person name="Rombauts S."/>
            <person name="Rushton P."/>
            <person name="Sanderfoot A."/>
            <person name="Schween G."/>
            <person name="Shiu S.-H."/>
            <person name="Stueber K."/>
            <person name="Theodoulou F.L."/>
            <person name="Tu H."/>
            <person name="Van de Peer Y."/>
            <person name="Verrier P.J."/>
            <person name="Waters E."/>
            <person name="Wood A."/>
            <person name="Yang L."/>
            <person name="Cove D."/>
            <person name="Cuming A."/>
            <person name="Hasebe M."/>
            <person name="Lucas S."/>
            <person name="Mishler D.B."/>
            <person name="Reski R."/>
            <person name="Grigoriev I."/>
            <person name="Quatrano R.S."/>
            <person name="Boore J.L."/>
        </authorList>
    </citation>
    <scope>NUCLEOTIDE SEQUENCE [LARGE SCALE GENOMIC DNA]</scope>
    <source>
        <strain evidence="3 4">cv. Gransden 2004</strain>
    </source>
</reference>
<organism evidence="2">
    <name type="scientific">Physcomitrium patens</name>
    <name type="common">Spreading-leaved earth moss</name>
    <name type="synonym">Physcomitrella patens</name>
    <dbReference type="NCBI Taxonomy" id="3218"/>
    <lineage>
        <taxon>Eukaryota</taxon>
        <taxon>Viridiplantae</taxon>
        <taxon>Streptophyta</taxon>
        <taxon>Embryophyta</taxon>
        <taxon>Bryophyta</taxon>
        <taxon>Bryophytina</taxon>
        <taxon>Bryopsida</taxon>
        <taxon>Funariidae</taxon>
        <taxon>Funariales</taxon>
        <taxon>Funariaceae</taxon>
        <taxon>Physcomitrium</taxon>
    </lineage>
</organism>
<dbReference type="Pfam" id="PF07159">
    <property type="entry name" value="CYRIA-B_Rac1-bd"/>
    <property type="match status" value="1"/>
</dbReference>
<dbReference type="Pfam" id="PF05994">
    <property type="entry name" value="FragX_IP"/>
    <property type="match status" value="1"/>
</dbReference>
<dbReference type="PaxDb" id="3218-PP1S441_22V6.2"/>
<sequence length="1327" mass="151557">MAVPVEEAVAALATFSLEDDQPDIQGLAVTLVGGRSSTESPLDYEDVPAYQLSLAEDTVAITQLDTLVMEGRDLVAVLYSYRSCVKALPQLPESMKQSQGDLYLETYQVLDVEIGRLRGMQRWQAAASTKLASDMHKFSRSDKKVKGPTVTHMWGMLRLLDVLLQLDHLKNAKASIPNDFSWYKRTFTQISTQWPDTDGMREELDDLQIFLSTRWTILLNLQAEVFRVNGVEDVLQVLILFCLESLESDRVLLYSERHCLLRVLPVLVVLATSGEKEGESFFKRIKLPRLIRIFRGDPVIPAFPDLHLAPASILKELAPYFQKVSAQVRQIGVPLPHELSPREASEYPLEETYFVVSDWFLTVRALLIKYQREYLIVNHMVTIRSQHDEYALRFAAALNQLQLMKMAKDADSTESTHVKEDMYLVIVEGFQLLSEWTGRIWEQSAWKFSRPAKDATPFDPERSNEVTDYEKVVRCNYTPLERKALVELISYIKGVGTMMERVDTLVADSIWEVLHAQVQEFVQNKLAIMLRTTFKKKKEMSRILNDMRIIAADWMGNTSHLAGQASRLREEGVGVPVTFRTRPAAPTAGQLHCLQYLIHELVSGGSPKQSGGFFTGNDVDIPAGDMRQLENFFNRLAFFPHILDYRATLANLTDLGFLWFREFYLETSRVIQFPIECSLPWMLVEYVIESKEGGLLESILMPFDVYNDAADHALRALKQRFLYDEIEAEVDLCFDQLVYKLSENIFGYYKSRAASDMLDLSFLAVVDNREKYKVPPKRYDLLFRIRRVKLLGRSIDLAFLIGQRMNKIFRENLDFLFERFEAHDLCSIVDLQRLVDILRLTHELLSEHVKMDPFPLMMGEMTETISLVSFSGRVATQVYTELQNDFFPNFILCTTTQRFVRSSVKYQRQVRRPPNPQADPIFLCGTSDLNVAHGHMAELYNNFFGLPHMFALVKLLGSRSLPWLVRALLDNLSQKITNMEPGIEELRNSMPKAIAIPSHDWGVEGCLRNFLEQLQWTRTYDGFSDMLLNLKEIGSLIFWMSLLDTAMRQVETVHFMQVVPWLGVVPNKEGQLQQLLADDNFSPLVSIFKQASDEVVSNLGCMNPNAFVSMAKQAQVADILYMNNLQTGSILDYTLAYLGAVLARVRDKWDQPSKSGLIEITTSREYYRIYSSFQFLNLQGFSPGLQATSPVQNQQPPIEGENFEERYGDGVAWGGCTIVYLLGQETRFELLDFTYHVLAVAESDTLSTSLAYIEMMAKGTTSYPVEVTSFLENARRARRLNSHVFSLLRARAPQEDKLSSMIKPNGTLVHRIKYPVTPSVYVTLPKV</sequence>
<dbReference type="Proteomes" id="UP000006727">
    <property type="component" value="Chromosome 21"/>
</dbReference>
<dbReference type="EnsemblPlants" id="Pp3c21_8020V3.1">
    <property type="protein sequence ID" value="Pp3c21_8020V3.1"/>
    <property type="gene ID" value="Pp3c21_8020"/>
</dbReference>
<dbReference type="GO" id="GO:0031209">
    <property type="term" value="C:SCAR complex"/>
    <property type="evidence" value="ECO:0000318"/>
    <property type="project" value="GO_Central"/>
</dbReference>
<gene>
    <name evidence="2" type="ORF">PHYPA_025867</name>
</gene>
<reference evidence="3" key="3">
    <citation type="submission" date="2020-12" db="UniProtKB">
        <authorList>
            <consortium name="EnsemblPlants"/>
        </authorList>
    </citation>
    <scope>IDENTIFICATION</scope>
</reference>
<evidence type="ECO:0000259" key="1">
    <source>
        <dbReference type="Pfam" id="PF07159"/>
    </source>
</evidence>
<accession>A0A2K1IR40</accession>
<dbReference type="PRINTS" id="PR01698">
    <property type="entry name" value="CYTOFMRPINTP"/>
</dbReference>
<dbReference type="GO" id="GO:0030833">
    <property type="term" value="P:regulation of actin filament polymerization"/>
    <property type="evidence" value="ECO:0007669"/>
    <property type="project" value="InterPro"/>
</dbReference>
<dbReference type="FunCoup" id="A0A2K1IR40">
    <property type="interactions" value="3984"/>
</dbReference>
<dbReference type="PIRSF" id="PIRSF008153">
    <property type="entry name" value="FMR1_interacting"/>
    <property type="match status" value="1"/>
</dbReference>
<feature type="domain" description="CYRIA/CYRIB Rac1 binding" evidence="1">
    <location>
        <begin position="157"/>
        <end position="278"/>
    </location>
</feature>
<dbReference type="InterPro" id="IPR009828">
    <property type="entry name" value="CYRIA/CYRIB_Rac1-bd"/>
</dbReference>
<keyword evidence="4" id="KW-1185">Reference proteome</keyword>
<evidence type="ECO:0000313" key="2">
    <source>
        <dbReference type="EMBL" id="PNR31744.1"/>
    </source>
</evidence>
<name>A0A2K1IR40_PHYPA</name>
<reference evidence="2 4" key="2">
    <citation type="journal article" date="2018" name="Plant J.">
        <title>The Physcomitrella patens chromosome-scale assembly reveals moss genome structure and evolution.</title>
        <authorList>
            <person name="Lang D."/>
            <person name="Ullrich K.K."/>
            <person name="Murat F."/>
            <person name="Fuchs J."/>
            <person name="Jenkins J."/>
            <person name="Haas F.B."/>
            <person name="Piednoel M."/>
            <person name="Gundlach H."/>
            <person name="Van Bel M."/>
            <person name="Meyberg R."/>
            <person name="Vives C."/>
            <person name="Morata J."/>
            <person name="Symeonidi A."/>
            <person name="Hiss M."/>
            <person name="Muchero W."/>
            <person name="Kamisugi Y."/>
            <person name="Saleh O."/>
            <person name="Blanc G."/>
            <person name="Decker E.L."/>
            <person name="van Gessel N."/>
            <person name="Grimwood J."/>
            <person name="Hayes R.D."/>
            <person name="Graham S.W."/>
            <person name="Gunter L.E."/>
            <person name="McDaniel S.F."/>
            <person name="Hoernstein S.N.W."/>
            <person name="Larsson A."/>
            <person name="Li F.W."/>
            <person name="Perroud P.F."/>
            <person name="Phillips J."/>
            <person name="Ranjan P."/>
            <person name="Rokshar D.S."/>
            <person name="Rothfels C.J."/>
            <person name="Schneider L."/>
            <person name="Shu S."/>
            <person name="Stevenson D.W."/>
            <person name="Thummler F."/>
            <person name="Tillich M."/>
            <person name="Villarreal Aguilar J.C."/>
            <person name="Widiez T."/>
            <person name="Wong G.K."/>
            <person name="Wymore A."/>
            <person name="Zhang Y."/>
            <person name="Zimmer A.D."/>
            <person name="Quatrano R.S."/>
            <person name="Mayer K.F.X."/>
            <person name="Goodstein D."/>
            <person name="Casacuberta J.M."/>
            <person name="Vandepoele K."/>
            <person name="Reski R."/>
            <person name="Cuming A.C."/>
            <person name="Tuskan G.A."/>
            <person name="Maumus F."/>
            <person name="Salse J."/>
            <person name="Schmutz J."/>
            <person name="Rensing S.A."/>
        </authorList>
    </citation>
    <scope>NUCLEOTIDE SEQUENCE [LARGE SCALE GENOMIC DNA]</scope>
    <source>
        <strain evidence="3 4">cv. Gransden 2004</strain>
    </source>
</reference>
<proteinExistence type="predicted"/>
<evidence type="ECO:0000313" key="4">
    <source>
        <dbReference type="Proteomes" id="UP000006727"/>
    </source>
</evidence>
<dbReference type="GO" id="GO:0000340">
    <property type="term" value="F:RNA 7-methylguanosine cap binding"/>
    <property type="evidence" value="ECO:0000318"/>
    <property type="project" value="GO_Central"/>
</dbReference>
<dbReference type="InParanoid" id="A0A2K1IR40"/>
<evidence type="ECO:0000313" key="3">
    <source>
        <dbReference type="EnsemblPlants" id="Pp3c21_8020V3.1"/>
    </source>
</evidence>
<dbReference type="GO" id="GO:0031267">
    <property type="term" value="F:small GTPase binding"/>
    <property type="evidence" value="ECO:0007669"/>
    <property type="project" value="InterPro"/>
</dbReference>
<dbReference type="EnsemblPlants" id="Pp3c21_8020V3.2">
    <property type="protein sequence ID" value="Pp3c21_8020V3.2"/>
    <property type="gene ID" value="Pp3c21_8020"/>
</dbReference>
<dbReference type="InterPro" id="IPR008081">
    <property type="entry name" value="Cytoplasmic_FMR1-int"/>
</dbReference>
<dbReference type="EMBL" id="ABEU02000021">
    <property type="protein sequence ID" value="PNR31744.1"/>
    <property type="molecule type" value="Genomic_DNA"/>
</dbReference>
<dbReference type="PANTHER" id="PTHR12195">
    <property type="entry name" value="CYTOPLASMIC FMR1-INTERACTING PROTEIN-RELATED"/>
    <property type="match status" value="1"/>
</dbReference>
<dbReference type="GO" id="GO:0000902">
    <property type="term" value="P:cell morphogenesis"/>
    <property type="evidence" value="ECO:0000318"/>
    <property type="project" value="GO_Central"/>
</dbReference>